<reference evidence="3" key="1">
    <citation type="submission" date="2021-01" db="EMBL/GenBank/DDBJ databases">
        <title>Lacisediminihabitans sp. nov. strain G11-30, isolated from Antarctic Soil.</title>
        <authorList>
            <person name="Li J."/>
        </authorList>
    </citation>
    <scope>NUCLEOTIDE SEQUENCE</scope>
    <source>
        <strain evidence="3">G11-30</strain>
    </source>
</reference>
<name>A0A934W427_9MICO</name>
<keyword evidence="2" id="KW-1133">Transmembrane helix</keyword>
<dbReference type="AlphaFoldDB" id="A0A934W427"/>
<evidence type="ECO:0000256" key="1">
    <source>
        <dbReference type="SAM" id="MobiDB-lite"/>
    </source>
</evidence>
<dbReference type="Proteomes" id="UP000636458">
    <property type="component" value="Unassembled WGS sequence"/>
</dbReference>
<dbReference type="RefSeq" id="WP_200556707.1">
    <property type="nucleotide sequence ID" value="NZ_JAEPES010000004.1"/>
</dbReference>
<feature type="region of interest" description="Disordered" evidence="1">
    <location>
        <begin position="202"/>
        <end position="264"/>
    </location>
</feature>
<evidence type="ECO:0008006" key="5">
    <source>
        <dbReference type="Google" id="ProtNLM"/>
    </source>
</evidence>
<organism evidence="3 4">
    <name type="scientific">Lacisediminihabitans changchengi</name>
    <dbReference type="NCBI Taxonomy" id="2787634"/>
    <lineage>
        <taxon>Bacteria</taxon>
        <taxon>Bacillati</taxon>
        <taxon>Actinomycetota</taxon>
        <taxon>Actinomycetes</taxon>
        <taxon>Micrococcales</taxon>
        <taxon>Microbacteriaceae</taxon>
        <taxon>Lacisediminihabitans</taxon>
    </lineage>
</organism>
<keyword evidence="2" id="KW-0812">Transmembrane</keyword>
<protein>
    <recommendedName>
        <fullName evidence="5">Polysaccharide chain length determinant N-terminal domain-containing protein</fullName>
    </recommendedName>
</protein>
<dbReference type="EMBL" id="JAEPES010000004">
    <property type="protein sequence ID" value="MBK4348511.1"/>
    <property type="molecule type" value="Genomic_DNA"/>
</dbReference>
<proteinExistence type="predicted"/>
<keyword evidence="2" id="KW-0472">Membrane</keyword>
<evidence type="ECO:0000313" key="3">
    <source>
        <dbReference type="EMBL" id="MBK4348511.1"/>
    </source>
</evidence>
<feature type="transmembrane region" description="Helical" evidence="2">
    <location>
        <begin position="14"/>
        <end position="39"/>
    </location>
</feature>
<gene>
    <name evidence="3" type="ORF">IV501_12780</name>
</gene>
<sequence length="264" mass="27453">MYLRDLLRSLVRRWYLLVAGLIITGVAAVGLFSVLPVSYHSSASMVLLPPKTATGDDGNPFLQLGGLNQAVDVLTRTLTSDSESRRILKANPGATFTVAPDGTTSGPIFIATSTAPTAAKATAMTDTIVATVPVALAQIQDGLSVQPESQIDVLVISQDAKPTLDSKIRLQASAGIIALGVALTVVATGLIDGLLRSRRRLRASSRTSGANGSRSAAALTDGDTARVAQTDATTPPAEDYLDPDMSSPTETAVRGRSAAATRRR</sequence>
<evidence type="ECO:0000256" key="2">
    <source>
        <dbReference type="SAM" id="Phobius"/>
    </source>
</evidence>
<feature type="transmembrane region" description="Helical" evidence="2">
    <location>
        <begin position="172"/>
        <end position="195"/>
    </location>
</feature>
<evidence type="ECO:0000313" key="4">
    <source>
        <dbReference type="Proteomes" id="UP000636458"/>
    </source>
</evidence>
<keyword evidence="4" id="KW-1185">Reference proteome</keyword>
<accession>A0A934W427</accession>
<comment type="caution">
    <text evidence="3">The sequence shown here is derived from an EMBL/GenBank/DDBJ whole genome shotgun (WGS) entry which is preliminary data.</text>
</comment>